<evidence type="ECO:0000256" key="6">
    <source>
        <dbReference type="ARBA" id="ARBA00022729"/>
    </source>
</evidence>
<keyword evidence="7" id="KW-0677">Repeat</keyword>
<dbReference type="GO" id="GO:0051707">
    <property type="term" value="P:response to other organism"/>
    <property type="evidence" value="ECO:0007669"/>
    <property type="project" value="UniProtKB-ARBA"/>
</dbReference>
<dbReference type="FunFam" id="3.80.10.10:FF:000041">
    <property type="entry name" value="LRR receptor-like serine/threonine-protein kinase ERECTA"/>
    <property type="match status" value="2"/>
</dbReference>
<evidence type="ECO:0000256" key="9">
    <source>
        <dbReference type="ARBA" id="ARBA00023136"/>
    </source>
</evidence>
<evidence type="ECO:0000256" key="10">
    <source>
        <dbReference type="ARBA" id="ARBA00023170"/>
    </source>
</evidence>
<dbReference type="PANTHER" id="PTHR48063:SF101">
    <property type="entry name" value="LRR RECEPTOR-LIKE SERINE_THREONINE-PROTEIN KINASE FLS2"/>
    <property type="match status" value="1"/>
</dbReference>
<comment type="caution">
    <text evidence="13">The sequence shown here is derived from an EMBL/GenBank/DDBJ whole genome shotgun (WGS) entry which is preliminary data.</text>
</comment>
<comment type="similarity">
    <text evidence="2">Belongs to the RLP family.</text>
</comment>
<feature type="transmembrane region" description="Helical" evidence="12">
    <location>
        <begin position="686"/>
        <end position="707"/>
    </location>
</feature>
<evidence type="ECO:0000313" key="13">
    <source>
        <dbReference type="EMBL" id="CAH9129711.1"/>
    </source>
</evidence>
<dbReference type="GO" id="GO:0005886">
    <property type="term" value="C:plasma membrane"/>
    <property type="evidence" value="ECO:0007669"/>
    <property type="project" value="UniProtKB-SubCell"/>
</dbReference>
<proteinExistence type="inferred from homology"/>
<evidence type="ECO:0000256" key="7">
    <source>
        <dbReference type="ARBA" id="ARBA00022737"/>
    </source>
</evidence>
<accession>A0AAV0F2J2</accession>
<keyword evidence="10" id="KW-0675">Receptor</keyword>
<dbReference type="Gene3D" id="3.80.10.10">
    <property type="entry name" value="Ribonuclease Inhibitor"/>
    <property type="match status" value="2"/>
</dbReference>
<dbReference type="InterPro" id="IPR003591">
    <property type="entry name" value="Leu-rich_rpt_typical-subtyp"/>
</dbReference>
<evidence type="ECO:0000256" key="5">
    <source>
        <dbReference type="ARBA" id="ARBA00022692"/>
    </source>
</evidence>
<dbReference type="Proteomes" id="UP001152523">
    <property type="component" value="Unassembled WGS sequence"/>
</dbReference>
<sequence>MKSTYMNERAKNVCAYNNIINRNRMMPALTYLDLSANSLKGSIPEYFGNSMPALTHLDLGDNLFDGFIPDTLGNMVKLTYLNLQRNRLEGHIPEALGNMPVLEELQLWGNDKLQGEIPKSIWNICTLQVLTLNFNRHSGTLFISTLCPNHPLQELRLSENRFTGLFPDLNMFPSLATLDLSSNLLGGVISEHHLVTFSKLRYLALSSNNFTFNVSSAWRPPFQLQYIYLRSCNLGPKFPNWLRTQVNIRELDISHNAISESIPSWFWNTTTHFALFNISNNGLKGRIGNGAQASIQGGELDISSNQLQGVIPPSFFNVTALRLSRNNFTDLNFLCDIKAHAGVKLLDISFNQLSGTLPDCWSTVSDLRFLNLGNNRNLSGTLPTSIGSLASLQALHLEYNNFTGPLPSSMKNCSSLVSLVLGYNNFFGPIPDWVGESLTQLFILVLTSNHFNASLPMTLCHLQSLQLLELSMNQISGTLPSCLSNLTQMMTVTEDGGEMIYALSFSSTVSNTTLHKFTTQEEKIDVTWKGMVYEFDRNLGYLNSIDLSSNMLSGEIPTEITSLVELVSLNLSRNNLTGQIPLSIGNLAKLDALDLSSNHLSGSIPQSLALIHDMGVLNVSNNNLSGRIPKGTQLQSFNASLYMGNPALCGDPLLNNCDGKQTTYPSPPGSCEEEEQEDDKLFGSEFYASMVVGYGVGFLGVVETMLFNRPCRFAFFEVLNNFANWIYVVVAIHKAKFLRSLGLKL</sequence>
<evidence type="ECO:0000256" key="8">
    <source>
        <dbReference type="ARBA" id="ARBA00022989"/>
    </source>
</evidence>
<evidence type="ECO:0000256" key="2">
    <source>
        <dbReference type="ARBA" id="ARBA00009592"/>
    </source>
</evidence>
<dbReference type="EMBL" id="CAMAPF010000956">
    <property type="protein sequence ID" value="CAH9129711.1"/>
    <property type="molecule type" value="Genomic_DNA"/>
</dbReference>
<dbReference type="FunFam" id="3.80.10.10:FF:000213">
    <property type="entry name" value="Tyrosine-sulfated glycopeptide receptor 1"/>
    <property type="match status" value="1"/>
</dbReference>
<dbReference type="SUPFAM" id="SSF52058">
    <property type="entry name" value="L domain-like"/>
    <property type="match status" value="1"/>
</dbReference>
<evidence type="ECO:0000256" key="11">
    <source>
        <dbReference type="ARBA" id="ARBA00023180"/>
    </source>
</evidence>
<gene>
    <name evidence="13" type="ORF">CEPIT_LOCUS30062</name>
</gene>
<keyword evidence="6" id="KW-0732">Signal</keyword>
<keyword evidence="4" id="KW-0433">Leucine-rich repeat</keyword>
<protein>
    <submittedName>
        <fullName evidence="13">Uncharacterized protein</fullName>
    </submittedName>
</protein>
<comment type="subcellular location">
    <subcellularLocation>
        <location evidence="1">Cell membrane</location>
        <topology evidence="1">Single-pass type I membrane protein</topology>
    </subcellularLocation>
</comment>
<keyword evidence="3" id="KW-1003">Cell membrane</keyword>
<dbReference type="AlphaFoldDB" id="A0AAV0F2J2"/>
<dbReference type="PRINTS" id="PR00019">
    <property type="entry name" value="LEURICHRPT"/>
</dbReference>
<evidence type="ECO:0000313" key="14">
    <source>
        <dbReference type="Proteomes" id="UP001152523"/>
    </source>
</evidence>
<evidence type="ECO:0000256" key="1">
    <source>
        <dbReference type="ARBA" id="ARBA00004251"/>
    </source>
</evidence>
<dbReference type="FunFam" id="3.80.10.10:FF:001347">
    <property type="entry name" value="LRR receptor-like serine/threonine-protein kinase GSO2"/>
    <property type="match status" value="1"/>
</dbReference>
<dbReference type="InterPro" id="IPR046956">
    <property type="entry name" value="RLP23-like"/>
</dbReference>
<keyword evidence="11" id="KW-0325">Glycoprotein</keyword>
<keyword evidence="8 12" id="KW-1133">Transmembrane helix</keyword>
<dbReference type="SMART" id="SM00369">
    <property type="entry name" value="LRR_TYP"/>
    <property type="match status" value="8"/>
</dbReference>
<dbReference type="GO" id="GO:0006952">
    <property type="term" value="P:defense response"/>
    <property type="evidence" value="ECO:0007669"/>
    <property type="project" value="UniProtKB-ARBA"/>
</dbReference>
<dbReference type="PANTHER" id="PTHR48063">
    <property type="entry name" value="LRR RECEPTOR-LIKE KINASE"/>
    <property type="match status" value="1"/>
</dbReference>
<dbReference type="Pfam" id="PF00560">
    <property type="entry name" value="LRR_1"/>
    <property type="match status" value="9"/>
</dbReference>
<reference evidence="13" key="1">
    <citation type="submission" date="2022-07" db="EMBL/GenBank/DDBJ databases">
        <authorList>
            <person name="Macas J."/>
            <person name="Novak P."/>
            <person name="Neumann P."/>
        </authorList>
    </citation>
    <scope>NUCLEOTIDE SEQUENCE</scope>
</reference>
<organism evidence="13 14">
    <name type="scientific">Cuscuta epithymum</name>
    <dbReference type="NCBI Taxonomy" id="186058"/>
    <lineage>
        <taxon>Eukaryota</taxon>
        <taxon>Viridiplantae</taxon>
        <taxon>Streptophyta</taxon>
        <taxon>Embryophyta</taxon>
        <taxon>Tracheophyta</taxon>
        <taxon>Spermatophyta</taxon>
        <taxon>Magnoliopsida</taxon>
        <taxon>eudicotyledons</taxon>
        <taxon>Gunneridae</taxon>
        <taxon>Pentapetalae</taxon>
        <taxon>asterids</taxon>
        <taxon>lamiids</taxon>
        <taxon>Solanales</taxon>
        <taxon>Convolvulaceae</taxon>
        <taxon>Cuscuteae</taxon>
        <taxon>Cuscuta</taxon>
        <taxon>Cuscuta subgen. Cuscuta</taxon>
    </lineage>
</organism>
<evidence type="ECO:0000256" key="3">
    <source>
        <dbReference type="ARBA" id="ARBA00022475"/>
    </source>
</evidence>
<dbReference type="SUPFAM" id="SSF52047">
    <property type="entry name" value="RNI-like"/>
    <property type="match status" value="1"/>
</dbReference>
<evidence type="ECO:0000256" key="4">
    <source>
        <dbReference type="ARBA" id="ARBA00022614"/>
    </source>
</evidence>
<dbReference type="InterPro" id="IPR001611">
    <property type="entry name" value="Leu-rich_rpt"/>
</dbReference>
<keyword evidence="9 12" id="KW-0472">Membrane</keyword>
<dbReference type="InterPro" id="IPR032675">
    <property type="entry name" value="LRR_dom_sf"/>
</dbReference>
<dbReference type="Pfam" id="PF13855">
    <property type="entry name" value="LRR_8"/>
    <property type="match status" value="2"/>
</dbReference>
<keyword evidence="14" id="KW-1185">Reference proteome</keyword>
<keyword evidence="5 12" id="KW-0812">Transmembrane</keyword>
<evidence type="ECO:0000256" key="12">
    <source>
        <dbReference type="SAM" id="Phobius"/>
    </source>
</evidence>
<name>A0AAV0F2J2_9ASTE</name>